<organism evidence="2 3">
    <name type="scientific">Neurospora intermedia</name>
    <dbReference type="NCBI Taxonomy" id="5142"/>
    <lineage>
        <taxon>Eukaryota</taxon>
        <taxon>Fungi</taxon>
        <taxon>Dikarya</taxon>
        <taxon>Ascomycota</taxon>
        <taxon>Pezizomycotina</taxon>
        <taxon>Sordariomycetes</taxon>
        <taxon>Sordariomycetidae</taxon>
        <taxon>Sordariales</taxon>
        <taxon>Sordariaceae</taxon>
        <taxon>Neurospora</taxon>
    </lineage>
</organism>
<proteinExistence type="predicted"/>
<dbReference type="EMBL" id="JAVLET010000012">
    <property type="protein sequence ID" value="KAL0466635.1"/>
    <property type="molecule type" value="Genomic_DNA"/>
</dbReference>
<accession>A0ABR3D1P6</accession>
<evidence type="ECO:0000256" key="1">
    <source>
        <dbReference type="SAM" id="Phobius"/>
    </source>
</evidence>
<comment type="caution">
    <text evidence="2">The sequence shown here is derived from an EMBL/GenBank/DDBJ whole genome shotgun (WGS) entry which is preliminary data.</text>
</comment>
<protein>
    <recommendedName>
        <fullName evidence="4">Secreted peptide</fullName>
    </recommendedName>
</protein>
<sequence length="79" mass="9183">MDGWMDGWWLATVLTCLCSAFLLDAVVVVWMSFSFFFPPFSPPRSQVRPLTLIFEPSFSYPMLLLAHVLLFIELFMFPD</sequence>
<keyword evidence="1" id="KW-0472">Membrane</keyword>
<keyword evidence="1" id="KW-0812">Transmembrane</keyword>
<gene>
    <name evidence="2" type="ORF">QR685DRAFT_102033</name>
</gene>
<keyword evidence="3" id="KW-1185">Reference proteome</keyword>
<feature type="transmembrane region" description="Helical" evidence="1">
    <location>
        <begin position="7"/>
        <end position="37"/>
    </location>
</feature>
<evidence type="ECO:0000313" key="3">
    <source>
        <dbReference type="Proteomes" id="UP001451303"/>
    </source>
</evidence>
<reference evidence="2 3" key="1">
    <citation type="submission" date="2023-09" db="EMBL/GenBank/DDBJ databases">
        <title>Multi-omics analysis of a traditional fermented food reveals byproduct-associated fungal strains for waste-to-food upcycling.</title>
        <authorList>
            <consortium name="Lawrence Berkeley National Laboratory"/>
            <person name="Rekdal V.M."/>
            <person name="Villalobos-Escobedo J.M."/>
            <person name="Rodriguez-Valeron N."/>
            <person name="Garcia M.O."/>
            <person name="Vasquez D.P."/>
            <person name="Damayanti I."/>
            <person name="Sorensen P.M."/>
            <person name="Baidoo E.E."/>
            <person name="De Carvalho A.C."/>
            <person name="Riley R."/>
            <person name="Lipzen A."/>
            <person name="He G."/>
            <person name="Yan M."/>
            <person name="Haridas S."/>
            <person name="Daum C."/>
            <person name="Yoshinaga Y."/>
            <person name="Ng V."/>
            <person name="Grigoriev I.V."/>
            <person name="Munk R."/>
            <person name="Nuraida L."/>
            <person name="Wijaya C.H."/>
            <person name="Morales P.-C."/>
            <person name="Keasling J.D."/>
        </authorList>
    </citation>
    <scope>NUCLEOTIDE SEQUENCE [LARGE SCALE GENOMIC DNA]</scope>
    <source>
        <strain evidence="2 3">FGSC 2613</strain>
    </source>
</reference>
<name>A0ABR3D1P6_NEUIN</name>
<feature type="transmembrane region" description="Helical" evidence="1">
    <location>
        <begin position="57"/>
        <end position="77"/>
    </location>
</feature>
<evidence type="ECO:0008006" key="4">
    <source>
        <dbReference type="Google" id="ProtNLM"/>
    </source>
</evidence>
<evidence type="ECO:0000313" key="2">
    <source>
        <dbReference type="EMBL" id="KAL0466635.1"/>
    </source>
</evidence>
<dbReference type="Proteomes" id="UP001451303">
    <property type="component" value="Unassembled WGS sequence"/>
</dbReference>
<keyword evidence="1" id="KW-1133">Transmembrane helix</keyword>